<sequence length="213" mass="23868">MGVSLWLVPAAAQMDKIKSILPRRPSDDHLLSPSSYPAFPPHITLATVPLSDPGIPNVLLDAVPVSQQPIRANFQSLVVGDHYFRSVFIRVQSTHDLVDLQNQIRINLRRRGLEPTAPRFPHMSLCYIADEDKSHRDRTAQALRDTGVVVSGETTGDMQSISLQCGDVHLLGFDGTEIWLVKCEGPVETWQVDERRVKLSPNLSFDTRKRNKL</sequence>
<dbReference type="Proteomes" id="UP001194468">
    <property type="component" value="Unassembled WGS sequence"/>
</dbReference>
<dbReference type="SUPFAM" id="SSF55144">
    <property type="entry name" value="LigT-like"/>
    <property type="match status" value="1"/>
</dbReference>
<dbReference type="EMBL" id="WHUW01000004">
    <property type="protein sequence ID" value="KAF8447845.1"/>
    <property type="molecule type" value="Genomic_DNA"/>
</dbReference>
<name>A0AAD4C3H9_BOLED</name>
<organism evidence="1 2">
    <name type="scientific">Boletus edulis BED1</name>
    <dbReference type="NCBI Taxonomy" id="1328754"/>
    <lineage>
        <taxon>Eukaryota</taxon>
        <taxon>Fungi</taxon>
        <taxon>Dikarya</taxon>
        <taxon>Basidiomycota</taxon>
        <taxon>Agaricomycotina</taxon>
        <taxon>Agaricomycetes</taxon>
        <taxon>Agaricomycetidae</taxon>
        <taxon>Boletales</taxon>
        <taxon>Boletineae</taxon>
        <taxon>Boletaceae</taxon>
        <taxon>Boletoideae</taxon>
        <taxon>Boletus</taxon>
    </lineage>
</organism>
<comment type="caution">
    <text evidence="1">The sequence shown here is derived from an EMBL/GenBank/DDBJ whole genome shotgun (WGS) entry which is preliminary data.</text>
</comment>
<evidence type="ECO:0000313" key="2">
    <source>
        <dbReference type="Proteomes" id="UP001194468"/>
    </source>
</evidence>
<reference evidence="1" key="2">
    <citation type="journal article" date="2020" name="Nat. Commun.">
        <title>Large-scale genome sequencing of mycorrhizal fungi provides insights into the early evolution of symbiotic traits.</title>
        <authorList>
            <person name="Miyauchi S."/>
            <person name="Kiss E."/>
            <person name="Kuo A."/>
            <person name="Drula E."/>
            <person name="Kohler A."/>
            <person name="Sanchez-Garcia M."/>
            <person name="Morin E."/>
            <person name="Andreopoulos B."/>
            <person name="Barry K.W."/>
            <person name="Bonito G."/>
            <person name="Buee M."/>
            <person name="Carver A."/>
            <person name="Chen C."/>
            <person name="Cichocki N."/>
            <person name="Clum A."/>
            <person name="Culley D."/>
            <person name="Crous P.W."/>
            <person name="Fauchery L."/>
            <person name="Girlanda M."/>
            <person name="Hayes R.D."/>
            <person name="Keri Z."/>
            <person name="LaButti K."/>
            <person name="Lipzen A."/>
            <person name="Lombard V."/>
            <person name="Magnuson J."/>
            <person name="Maillard F."/>
            <person name="Murat C."/>
            <person name="Nolan M."/>
            <person name="Ohm R.A."/>
            <person name="Pangilinan J."/>
            <person name="Pereira M.F."/>
            <person name="Perotto S."/>
            <person name="Peter M."/>
            <person name="Pfister S."/>
            <person name="Riley R."/>
            <person name="Sitrit Y."/>
            <person name="Stielow J.B."/>
            <person name="Szollosi G."/>
            <person name="Zifcakova L."/>
            <person name="Stursova M."/>
            <person name="Spatafora J.W."/>
            <person name="Tedersoo L."/>
            <person name="Vaario L.M."/>
            <person name="Yamada A."/>
            <person name="Yan M."/>
            <person name="Wang P."/>
            <person name="Xu J."/>
            <person name="Bruns T."/>
            <person name="Baldrian P."/>
            <person name="Vilgalys R."/>
            <person name="Dunand C."/>
            <person name="Henrissat B."/>
            <person name="Grigoriev I.V."/>
            <person name="Hibbett D."/>
            <person name="Nagy L.G."/>
            <person name="Martin F.M."/>
        </authorList>
    </citation>
    <scope>NUCLEOTIDE SEQUENCE</scope>
    <source>
        <strain evidence="1">BED1</strain>
    </source>
</reference>
<reference evidence="1" key="1">
    <citation type="submission" date="2019-10" db="EMBL/GenBank/DDBJ databases">
        <authorList>
            <consortium name="DOE Joint Genome Institute"/>
            <person name="Kuo A."/>
            <person name="Miyauchi S."/>
            <person name="Kiss E."/>
            <person name="Drula E."/>
            <person name="Kohler A."/>
            <person name="Sanchez-Garcia M."/>
            <person name="Andreopoulos B."/>
            <person name="Barry K.W."/>
            <person name="Bonito G."/>
            <person name="Buee M."/>
            <person name="Carver A."/>
            <person name="Chen C."/>
            <person name="Cichocki N."/>
            <person name="Clum A."/>
            <person name="Culley D."/>
            <person name="Crous P.W."/>
            <person name="Fauchery L."/>
            <person name="Girlanda M."/>
            <person name="Hayes R."/>
            <person name="Keri Z."/>
            <person name="LaButti K."/>
            <person name="Lipzen A."/>
            <person name="Lombard V."/>
            <person name="Magnuson J."/>
            <person name="Maillard F."/>
            <person name="Morin E."/>
            <person name="Murat C."/>
            <person name="Nolan M."/>
            <person name="Ohm R."/>
            <person name="Pangilinan J."/>
            <person name="Pereira M."/>
            <person name="Perotto S."/>
            <person name="Peter M."/>
            <person name="Riley R."/>
            <person name="Sitrit Y."/>
            <person name="Stielow B."/>
            <person name="Szollosi G."/>
            <person name="Zifcakova L."/>
            <person name="Stursova M."/>
            <person name="Spatafora J.W."/>
            <person name="Tedersoo L."/>
            <person name="Vaario L.-M."/>
            <person name="Yamada A."/>
            <person name="Yan M."/>
            <person name="Wang P."/>
            <person name="Xu J."/>
            <person name="Bruns T."/>
            <person name="Baldrian P."/>
            <person name="Vilgalys R."/>
            <person name="Henrissat B."/>
            <person name="Grigoriev I.V."/>
            <person name="Hibbett D."/>
            <person name="Nagy L.G."/>
            <person name="Martin F.M."/>
        </authorList>
    </citation>
    <scope>NUCLEOTIDE SEQUENCE</scope>
    <source>
        <strain evidence="1">BED1</strain>
    </source>
</reference>
<dbReference type="AlphaFoldDB" id="A0AAD4C3H9"/>
<dbReference type="PANTHER" id="PTHR28141:SF1">
    <property type="entry name" value="2',3'-CYCLIC-NUCLEOTIDE 3'-PHOSPHODIESTERASE"/>
    <property type="match status" value="1"/>
</dbReference>
<protein>
    <submittedName>
        <fullName evidence="1">2',3'-cyclic-nucleotide 3'-phosphodiesterase</fullName>
    </submittedName>
</protein>
<dbReference type="Gene3D" id="3.90.1140.10">
    <property type="entry name" value="Cyclic phosphodiesterase"/>
    <property type="match status" value="1"/>
</dbReference>
<dbReference type="GO" id="GO:0004113">
    <property type="term" value="F:2',3'-cyclic-nucleotide 3'-phosphodiesterase activity"/>
    <property type="evidence" value="ECO:0007669"/>
    <property type="project" value="TreeGrafter"/>
</dbReference>
<dbReference type="GO" id="GO:0009187">
    <property type="term" value="P:cyclic nucleotide metabolic process"/>
    <property type="evidence" value="ECO:0007669"/>
    <property type="project" value="TreeGrafter"/>
</dbReference>
<keyword evidence="2" id="KW-1185">Reference proteome</keyword>
<dbReference type="Pfam" id="PF07823">
    <property type="entry name" value="CPDase"/>
    <property type="match status" value="1"/>
</dbReference>
<dbReference type="InterPro" id="IPR009097">
    <property type="entry name" value="Cyclic_Pdiesterase"/>
</dbReference>
<evidence type="ECO:0000313" key="1">
    <source>
        <dbReference type="EMBL" id="KAF8447845.1"/>
    </source>
</evidence>
<dbReference type="PANTHER" id="PTHR28141">
    <property type="entry name" value="2',3'-CYCLIC-NUCLEOTIDE 3'-PHOSPHODIESTERASE"/>
    <property type="match status" value="1"/>
</dbReference>
<gene>
    <name evidence="1" type="ORF">L210DRAFT_3441389</name>
</gene>
<dbReference type="InterPro" id="IPR012386">
    <property type="entry name" value="Cyclic-nucl_3Pdiesterase"/>
</dbReference>
<proteinExistence type="predicted"/>
<accession>A0AAD4C3H9</accession>